<protein>
    <submittedName>
        <fullName evidence="1">Uncharacterized protein</fullName>
    </submittedName>
</protein>
<gene>
    <name evidence="1" type="ORF">IQ26_05495</name>
</gene>
<dbReference type="AlphaFoldDB" id="A0A562N762"/>
<sequence length="84" mass="9519">MNSTCSNALPQQTRSAISRSPSWLELMIVIARCRQPTGRNSPLLLLERVAGLKEWRRRVNFFAGHALFILQAKETTMQVTISGY</sequence>
<dbReference type="RefSeq" id="WP_145721496.1">
    <property type="nucleotide sequence ID" value="NZ_VLKT01000041.1"/>
</dbReference>
<proteinExistence type="predicted"/>
<name>A0A562N762_9HYPH</name>
<accession>A0A562N762</accession>
<evidence type="ECO:0000313" key="2">
    <source>
        <dbReference type="Proteomes" id="UP000317122"/>
    </source>
</evidence>
<dbReference type="EMBL" id="VLKT01000041">
    <property type="protein sequence ID" value="TWI28019.1"/>
    <property type="molecule type" value="Genomic_DNA"/>
</dbReference>
<organism evidence="1 2">
    <name type="scientific">Mesorhizobium tianshanense</name>
    <dbReference type="NCBI Taxonomy" id="39844"/>
    <lineage>
        <taxon>Bacteria</taxon>
        <taxon>Pseudomonadati</taxon>
        <taxon>Pseudomonadota</taxon>
        <taxon>Alphaproteobacteria</taxon>
        <taxon>Hyphomicrobiales</taxon>
        <taxon>Phyllobacteriaceae</taxon>
        <taxon>Mesorhizobium</taxon>
    </lineage>
</organism>
<evidence type="ECO:0000313" key="1">
    <source>
        <dbReference type="EMBL" id="TWI28019.1"/>
    </source>
</evidence>
<reference evidence="1 2" key="1">
    <citation type="journal article" date="2015" name="Stand. Genomic Sci.">
        <title>Genomic Encyclopedia of Bacterial and Archaeal Type Strains, Phase III: the genomes of soil and plant-associated and newly described type strains.</title>
        <authorList>
            <person name="Whitman W.B."/>
            <person name="Woyke T."/>
            <person name="Klenk H.P."/>
            <person name="Zhou Y."/>
            <person name="Lilburn T.G."/>
            <person name="Beck B.J."/>
            <person name="De Vos P."/>
            <person name="Vandamme P."/>
            <person name="Eisen J.A."/>
            <person name="Garrity G."/>
            <person name="Hugenholtz P."/>
            <person name="Kyrpides N.C."/>
        </authorList>
    </citation>
    <scope>NUCLEOTIDE SEQUENCE [LARGE SCALE GENOMIC DNA]</scope>
    <source>
        <strain evidence="1 2">CGMCC 1.2546</strain>
    </source>
</reference>
<keyword evidence="2" id="KW-1185">Reference proteome</keyword>
<dbReference type="Proteomes" id="UP000317122">
    <property type="component" value="Unassembled WGS sequence"/>
</dbReference>
<comment type="caution">
    <text evidence="1">The sequence shown here is derived from an EMBL/GenBank/DDBJ whole genome shotgun (WGS) entry which is preliminary data.</text>
</comment>